<feature type="signal peptide" evidence="1">
    <location>
        <begin position="1"/>
        <end position="18"/>
    </location>
</feature>
<dbReference type="PANTHER" id="PTHR40518:SF1">
    <property type="entry name" value="ACETOACETATE DECARBOXYLASE"/>
    <property type="match status" value="1"/>
</dbReference>
<dbReference type="PANTHER" id="PTHR40518">
    <property type="entry name" value="ACETOACETATE DECARBOXYLASE"/>
    <property type="match status" value="1"/>
</dbReference>
<name>A0A136ILY3_9PEZI</name>
<keyword evidence="1" id="KW-0732">Signal</keyword>
<sequence length="315" mass="33972">MRLISVAVASLAVSFAVAAEVGERVCNNCTNESTEPYIEAPAPWDLEAETAYIVPMLGVLPDLPVKAFAPLERTSSYATSGTCLAGVGLMMVIRYKDSPVGPYDEFIIIPGLFANQEDEGLPKLRISRIYVSHKYTTWNGRRNWNIPKHLARFDWTSGPNGSEKVEIYPHDTSVPLDESGGASLLPFFQATFRRPLAADQVQVPLSTAVLNNLGGLGLDPLTLASPPLPYGKGKYGELQGTSQWANTHFGVNGAWASVGTVDLYQGPKGDQVGDTGVNAVGDEYYPNFWPGMSSINVALKLRGATVGFSAPELYN</sequence>
<dbReference type="OrthoDB" id="9970474at2759"/>
<keyword evidence="3" id="KW-1185">Reference proteome</keyword>
<accession>A0A136ILY3</accession>
<dbReference type="Proteomes" id="UP000070501">
    <property type="component" value="Unassembled WGS sequence"/>
</dbReference>
<dbReference type="AlphaFoldDB" id="A0A136ILY3"/>
<reference evidence="3" key="1">
    <citation type="submission" date="2016-02" db="EMBL/GenBank/DDBJ databases">
        <title>Draft genome sequence of Microdochium bolleyi, a fungal endophyte of beachgrass.</title>
        <authorList>
            <consortium name="DOE Joint Genome Institute"/>
            <person name="David A.S."/>
            <person name="May G."/>
            <person name="Haridas S."/>
            <person name="Lim J."/>
            <person name="Wang M."/>
            <person name="Labutti K."/>
            <person name="Lipzen A."/>
            <person name="Barry K."/>
            <person name="Grigoriev I.V."/>
        </authorList>
    </citation>
    <scope>NUCLEOTIDE SEQUENCE [LARGE SCALE GENOMIC DNA]</scope>
    <source>
        <strain evidence="3">J235TASD1</strain>
    </source>
</reference>
<gene>
    <name evidence="2" type="ORF">Micbo1qcDRAFT_220050</name>
</gene>
<dbReference type="EMBL" id="KQ964272">
    <property type="protein sequence ID" value="KXJ85935.1"/>
    <property type="molecule type" value="Genomic_DNA"/>
</dbReference>
<dbReference type="Gene3D" id="2.40.400.10">
    <property type="entry name" value="Acetoacetate decarboxylase-like"/>
    <property type="match status" value="1"/>
</dbReference>
<evidence type="ECO:0000313" key="2">
    <source>
        <dbReference type="EMBL" id="KXJ85935.1"/>
    </source>
</evidence>
<dbReference type="SUPFAM" id="SSF160104">
    <property type="entry name" value="Acetoacetate decarboxylase-like"/>
    <property type="match status" value="1"/>
</dbReference>
<evidence type="ECO:0000313" key="3">
    <source>
        <dbReference type="Proteomes" id="UP000070501"/>
    </source>
</evidence>
<dbReference type="InterPro" id="IPR023375">
    <property type="entry name" value="ADC_dom_sf"/>
</dbReference>
<protein>
    <submittedName>
        <fullName evidence="2">Uncharacterized protein</fullName>
    </submittedName>
</protein>
<evidence type="ECO:0000256" key="1">
    <source>
        <dbReference type="SAM" id="SignalP"/>
    </source>
</evidence>
<organism evidence="2 3">
    <name type="scientific">Microdochium bolleyi</name>
    <dbReference type="NCBI Taxonomy" id="196109"/>
    <lineage>
        <taxon>Eukaryota</taxon>
        <taxon>Fungi</taxon>
        <taxon>Dikarya</taxon>
        <taxon>Ascomycota</taxon>
        <taxon>Pezizomycotina</taxon>
        <taxon>Sordariomycetes</taxon>
        <taxon>Xylariomycetidae</taxon>
        <taxon>Xylariales</taxon>
        <taxon>Microdochiaceae</taxon>
        <taxon>Microdochium</taxon>
    </lineage>
</organism>
<proteinExistence type="predicted"/>
<dbReference type="InParanoid" id="A0A136ILY3"/>
<feature type="chain" id="PRO_5007292792" evidence="1">
    <location>
        <begin position="19"/>
        <end position="315"/>
    </location>
</feature>